<dbReference type="GeneID" id="87817978"/>
<dbReference type="Proteomes" id="UP001302676">
    <property type="component" value="Unassembled WGS sequence"/>
</dbReference>
<dbReference type="EMBL" id="MU853603">
    <property type="protein sequence ID" value="KAK4141998.1"/>
    <property type="molecule type" value="Genomic_DNA"/>
</dbReference>
<evidence type="ECO:0000313" key="3">
    <source>
        <dbReference type="Proteomes" id="UP001302676"/>
    </source>
</evidence>
<organism evidence="2 3">
    <name type="scientific">Dichotomopilus funicola</name>
    <dbReference type="NCBI Taxonomy" id="1934379"/>
    <lineage>
        <taxon>Eukaryota</taxon>
        <taxon>Fungi</taxon>
        <taxon>Dikarya</taxon>
        <taxon>Ascomycota</taxon>
        <taxon>Pezizomycotina</taxon>
        <taxon>Sordariomycetes</taxon>
        <taxon>Sordariomycetidae</taxon>
        <taxon>Sordariales</taxon>
        <taxon>Chaetomiaceae</taxon>
        <taxon>Dichotomopilus</taxon>
    </lineage>
</organism>
<evidence type="ECO:0000313" key="2">
    <source>
        <dbReference type="EMBL" id="KAK4141998.1"/>
    </source>
</evidence>
<feature type="chain" id="PRO_5042993851" evidence="1">
    <location>
        <begin position="19"/>
        <end position="95"/>
    </location>
</feature>
<dbReference type="RefSeq" id="XP_062635369.1">
    <property type="nucleotide sequence ID" value="XM_062781365.1"/>
</dbReference>
<sequence>MRFVLAISSLFFAGLVTAQDTTTVTAETVTPTDSVVVETVTATSTPTEATDQTPTATSTETATATVVPVNAADTRYIDKSIVALSFVCVAGVAFF</sequence>
<keyword evidence="3" id="KW-1185">Reference proteome</keyword>
<name>A0AAN6ZL80_9PEZI</name>
<accession>A0AAN6ZL80</accession>
<reference evidence="2" key="2">
    <citation type="submission" date="2023-05" db="EMBL/GenBank/DDBJ databases">
        <authorList>
            <consortium name="Lawrence Berkeley National Laboratory"/>
            <person name="Steindorff A."/>
            <person name="Hensen N."/>
            <person name="Bonometti L."/>
            <person name="Westerberg I."/>
            <person name="Brannstrom I.O."/>
            <person name="Guillou S."/>
            <person name="Cros-Aarteil S."/>
            <person name="Calhoun S."/>
            <person name="Haridas S."/>
            <person name="Kuo A."/>
            <person name="Mondo S."/>
            <person name="Pangilinan J."/>
            <person name="Riley R."/>
            <person name="Labutti K."/>
            <person name="Andreopoulos B."/>
            <person name="Lipzen A."/>
            <person name="Chen C."/>
            <person name="Yanf M."/>
            <person name="Daum C."/>
            <person name="Ng V."/>
            <person name="Clum A."/>
            <person name="Ohm R."/>
            <person name="Martin F."/>
            <person name="Silar P."/>
            <person name="Natvig D."/>
            <person name="Lalanne C."/>
            <person name="Gautier V."/>
            <person name="Ament-Velasquez S.L."/>
            <person name="Kruys A."/>
            <person name="Hutchinson M.I."/>
            <person name="Powell A.J."/>
            <person name="Barry K."/>
            <person name="Miller A.N."/>
            <person name="Grigoriev I.V."/>
            <person name="Debuchy R."/>
            <person name="Gladieux P."/>
            <person name="Thoren M.H."/>
            <person name="Johannesson H."/>
        </authorList>
    </citation>
    <scope>NUCLEOTIDE SEQUENCE</scope>
    <source>
        <strain evidence="2">CBS 141.50</strain>
    </source>
</reference>
<gene>
    <name evidence="2" type="ORF">C8A04DRAFT_30400</name>
</gene>
<evidence type="ECO:0000256" key="1">
    <source>
        <dbReference type="SAM" id="SignalP"/>
    </source>
</evidence>
<dbReference type="AlphaFoldDB" id="A0AAN6ZL80"/>
<proteinExistence type="predicted"/>
<reference evidence="2" key="1">
    <citation type="journal article" date="2023" name="Mol. Phylogenet. Evol.">
        <title>Genome-scale phylogeny and comparative genomics of the fungal order Sordariales.</title>
        <authorList>
            <person name="Hensen N."/>
            <person name="Bonometti L."/>
            <person name="Westerberg I."/>
            <person name="Brannstrom I.O."/>
            <person name="Guillou S."/>
            <person name="Cros-Aarteil S."/>
            <person name="Calhoun S."/>
            <person name="Haridas S."/>
            <person name="Kuo A."/>
            <person name="Mondo S."/>
            <person name="Pangilinan J."/>
            <person name="Riley R."/>
            <person name="LaButti K."/>
            <person name="Andreopoulos B."/>
            <person name="Lipzen A."/>
            <person name="Chen C."/>
            <person name="Yan M."/>
            <person name="Daum C."/>
            <person name="Ng V."/>
            <person name="Clum A."/>
            <person name="Steindorff A."/>
            <person name="Ohm R.A."/>
            <person name="Martin F."/>
            <person name="Silar P."/>
            <person name="Natvig D.O."/>
            <person name="Lalanne C."/>
            <person name="Gautier V."/>
            <person name="Ament-Velasquez S.L."/>
            <person name="Kruys A."/>
            <person name="Hutchinson M.I."/>
            <person name="Powell A.J."/>
            <person name="Barry K."/>
            <person name="Miller A.N."/>
            <person name="Grigoriev I.V."/>
            <person name="Debuchy R."/>
            <person name="Gladieux P."/>
            <person name="Hiltunen Thoren M."/>
            <person name="Johannesson H."/>
        </authorList>
    </citation>
    <scope>NUCLEOTIDE SEQUENCE</scope>
    <source>
        <strain evidence="2">CBS 141.50</strain>
    </source>
</reference>
<feature type="signal peptide" evidence="1">
    <location>
        <begin position="1"/>
        <end position="18"/>
    </location>
</feature>
<keyword evidence="1" id="KW-0732">Signal</keyword>
<protein>
    <submittedName>
        <fullName evidence="2">Uncharacterized protein</fullName>
    </submittedName>
</protein>
<comment type="caution">
    <text evidence="2">The sequence shown here is derived from an EMBL/GenBank/DDBJ whole genome shotgun (WGS) entry which is preliminary data.</text>
</comment>